<keyword evidence="3" id="KW-1185">Reference proteome</keyword>
<dbReference type="PANTHER" id="PTHR43106:SF1">
    <property type="entry name" value="DEHYDROGENASE-RELATED"/>
    <property type="match status" value="1"/>
</dbReference>
<gene>
    <name evidence="2" type="ORF">ACFQ3W_04635</name>
</gene>
<evidence type="ECO:0000313" key="3">
    <source>
        <dbReference type="Proteomes" id="UP001597262"/>
    </source>
</evidence>
<dbReference type="PANTHER" id="PTHR43106">
    <property type="entry name" value="DEHYDROGENASE-RELATED"/>
    <property type="match status" value="1"/>
</dbReference>
<dbReference type="RefSeq" id="WP_379317078.1">
    <property type="nucleotide sequence ID" value="NZ_JBHTLM010000002.1"/>
</dbReference>
<dbReference type="InterPro" id="IPR028348">
    <property type="entry name" value="FAD-binding_protein"/>
</dbReference>
<name>A0ABW3RTX5_9BACL</name>
<protein>
    <submittedName>
        <fullName evidence="2">NAD(P)/FAD-dependent oxidoreductase</fullName>
    </submittedName>
</protein>
<feature type="domain" description="FAD-dependent protein C-terminal" evidence="1">
    <location>
        <begin position="263"/>
        <end position="426"/>
    </location>
</feature>
<reference evidence="3" key="1">
    <citation type="journal article" date="2019" name="Int. J. Syst. Evol. Microbiol.">
        <title>The Global Catalogue of Microorganisms (GCM) 10K type strain sequencing project: providing services to taxonomists for standard genome sequencing and annotation.</title>
        <authorList>
            <consortium name="The Broad Institute Genomics Platform"/>
            <consortium name="The Broad Institute Genome Sequencing Center for Infectious Disease"/>
            <person name="Wu L."/>
            <person name="Ma J."/>
        </authorList>
    </citation>
    <scope>NUCLEOTIDE SEQUENCE [LARGE SCALE GENOMIC DNA]</scope>
    <source>
        <strain evidence="3">CCUG 59189</strain>
    </source>
</reference>
<dbReference type="InterPro" id="IPR049516">
    <property type="entry name" value="FAD-depend_C"/>
</dbReference>
<dbReference type="PIRSF" id="PIRSF038984">
    <property type="entry name" value="FAD_binding_protein"/>
    <property type="match status" value="1"/>
</dbReference>
<evidence type="ECO:0000259" key="1">
    <source>
        <dbReference type="Pfam" id="PF21688"/>
    </source>
</evidence>
<dbReference type="Gene3D" id="3.50.50.60">
    <property type="entry name" value="FAD/NAD(P)-binding domain"/>
    <property type="match status" value="2"/>
</dbReference>
<organism evidence="2 3">
    <name type="scientific">Paenibacillus puldeungensis</name>
    <dbReference type="NCBI Taxonomy" id="696536"/>
    <lineage>
        <taxon>Bacteria</taxon>
        <taxon>Bacillati</taxon>
        <taxon>Bacillota</taxon>
        <taxon>Bacilli</taxon>
        <taxon>Bacillales</taxon>
        <taxon>Paenibacillaceae</taxon>
        <taxon>Paenibacillus</taxon>
    </lineage>
</organism>
<sequence>MSKYDVIVVGAGPAGIFACYELTRKAPQWKVLLVDKGHDIYRRRCPILEEKITLCPPAAGRKEFAGCLPACSITAGFGGAGAYSDGKFNITTEFGGWLSDYIAPSKVLELIKYVDSINLEHGATTTITDPMTDAVRDIEQRGYAAGLKLLRAQVRHLGTEQNLEIMRSIYEYLNERIDMMFKAEVEDLITEKEDGRYQVRGITLKNGETHEANLVMVAPGRDGSAWLTEILKKRRLKMTNNQVDVGVRVETSDVVMREINEHLYEGKFIFNTSVGTRVRTFCSNPSGHVVVENHSGVMAANGHSYKDPALGTANTNFALLVSHQFTEPFDKPNEYAREICQRANDLSNGGVIVQKYGDILRGRRSTARRIAEGFLEPTLKEAVPGDLGLVLPYNTMKSLIEMIEALDKVTPGIASEHTLFYGVEAKFYSARPKLTETLETEIEGLFCGGDGAGITRGLAQAGAAGVWIARGMLDKAGV</sequence>
<dbReference type="Proteomes" id="UP001597262">
    <property type="component" value="Unassembled WGS sequence"/>
</dbReference>
<accession>A0ABW3RTX5</accession>
<dbReference type="Pfam" id="PF21688">
    <property type="entry name" value="FAD-depend_C"/>
    <property type="match status" value="1"/>
</dbReference>
<dbReference type="SUPFAM" id="SSF51905">
    <property type="entry name" value="FAD/NAD(P)-binding domain"/>
    <property type="match status" value="1"/>
</dbReference>
<evidence type="ECO:0000313" key="2">
    <source>
        <dbReference type="EMBL" id="MFD1175590.1"/>
    </source>
</evidence>
<dbReference type="PROSITE" id="PS51257">
    <property type="entry name" value="PROKAR_LIPOPROTEIN"/>
    <property type="match status" value="1"/>
</dbReference>
<comment type="caution">
    <text evidence="2">The sequence shown here is derived from an EMBL/GenBank/DDBJ whole genome shotgun (WGS) entry which is preliminary data.</text>
</comment>
<dbReference type="InterPro" id="IPR036188">
    <property type="entry name" value="FAD/NAD-bd_sf"/>
</dbReference>
<proteinExistence type="predicted"/>
<dbReference type="EMBL" id="JBHTLM010000002">
    <property type="protein sequence ID" value="MFD1175590.1"/>
    <property type="molecule type" value="Genomic_DNA"/>
</dbReference>